<dbReference type="OrthoDB" id="9766107at2"/>
<dbReference type="Proteomes" id="UP000198379">
    <property type="component" value="Unassembled WGS sequence"/>
</dbReference>
<evidence type="ECO:0000313" key="3">
    <source>
        <dbReference type="Proteomes" id="UP000198379"/>
    </source>
</evidence>
<sequence length="243" mass="26527">MKKIFIVMLAVVSFSSCTQDDTNIKDEQNLTLDTSFNRSNSANPLEYIGELHNLALANAIETRDDTYEGMVMYLSDVMGEDSASFGQLEPLGIDINSIAGDGYNYYTHIWVEGYIEDREKAYLGDLELVLSSGTSNDEFIANTEEIVGRVLSDEQLSVDSRNTLLGAISLAKHSYLFWDHHEQGGRASRAKGKFWADVGGFIGGFTGSLAYNNNNGNGFDVNPFGAGVAVGGFASKLAEKEKD</sequence>
<proteinExistence type="predicted"/>
<organism evidence="2 3">
    <name type="scientific">Dokdonia pacifica</name>
    <dbReference type="NCBI Taxonomy" id="1627892"/>
    <lineage>
        <taxon>Bacteria</taxon>
        <taxon>Pseudomonadati</taxon>
        <taxon>Bacteroidota</taxon>
        <taxon>Flavobacteriia</taxon>
        <taxon>Flavobacteriales</taxon>
        <taxon>Flavobacteriaceae</taxon>
        <taxon>Dokdonia</taxon>
    </lineage>
</organism>
<evidence type="ECO:0000313" key="2">
    <source>
        <dbReference type="EMBL" id="SNS03183.1"/>
    </source>
</evidence>
<dbReference type="RefSeq" id="WP_089372603.1">
    <property type="nucleotide sequence ID" value="NZ_BMEP01000006.1"/>
</dbReference>
<protein>
    <recommendedName>
        <fullName evidence="4">Lipoprotein</fullName>
    </recommendedName>
</protein>
<dbReference type="PROSITE" id="PS51257">
    <property type="entry name" value="PROKAR_LIPOPROTEIN"/>
    <property type="match status" value="1"/>
</dbReference>
<feature type="chain" id="PRO_5013303159" description="Lipoprotein" evidence="1">
    <location>
        <begin position="19"/>
        <end position="243"/>
    </location>
</feature>
<reference evidence="2 3" key="1">
    <citation type="submission" date="2017-06" db="EMBL/GenBank/DDBJ databases">
        <authorList>
            <person name="Kim H.J."/>
            <person name="Triplett B.A."/>
        </authorList>
    </citation>
    <scope>NUCLEOTIDE SEQUENCE [LARGE SCALE GENOMIC DNA]</scope>
    <source>
        <strain evidence="2 3">DSM 25597</strain>
    </source>
</reference>
<feature type="signal peptide" evidence="1">
    <location>
        <begin position="1"/>
        <end position="18"/>
    </location>
</feature>
<gene>
    <name evidence="2" type="ORF">SAMN06265376_105362</name>
</gene>
<evidence type="ECO:0008006" key="4">
    <source>
        <dbReference type="Google" id="ProtNLM"/>
    </source>
</evidence>
<dbReference type="EMBL" id="FZNY01000005">
    <property type="protein sequence ID" value="SNS03183.1"/>
    <property type="molecule type" value="Genomic_DNA"/>
</dbReference>
<keyword evidence="1" id="KW-0732">Signal</keyword>
<name>A0A239B7Q6_9FLAO</name>
<accession>A0A239B7Q6</accession>
<keyword evidence="3" id="KW-1185">Reference proteome</keyword>
<dbReference type="AlphaFoldDB" id="A0A239B7Q6"/>
<evidence type="ECO:0000256" key="1">
    <source>
        <dbReference type="SAM" id="SignalP"/>
    </source>
</evidence>